<reference evidence="5" key="1">
    <citation type="submission" date="2021-01" db="EMBL/GenBank/DDBJ databases">
        <title>Whole genome shotgun sequence of Cellulomonas pakistanensis NBRC 110800.</title>
        <authorList>
            <person name="Komaki H."/>
            <person name="Tamura T."/>
        </authorList>
    </citation>
    <scope>NUCLEOTIDE SEQUENCE</scope>
    <source>
        <strain evidence="5">NBRC 110800</strain>
    </source>
</reference>
<dbReference type="SMART" id="SM00065">
    <property type="entry name" value="GAF"/>
    <property type="match status" value="1"/>
</dbReference>
<dbReference type="SMART" id="SM00331">
    <property type="entry name" value="PP2C_SIG"/>
    <property type="match status" value="1"/>
</dbReference>
<comment type="caution">
    <text evidence="5">The sequence shown here is derived from an EMBL/GenBank/DDBJ whole genome shotgun (WGS) entry which is preliminary data.</text>
</comment>
<evidence type="ECO:0000259" key="3">
    <source>
        <dbReference type="SMART" id="SM00065"/>
    </source>
</evidence>
<dbReference type="PANTHER" id="PTHR43156">
    <property type="entry name" value="STAGE II SPORULATION PROTEIN E-RELATED"/>
    <property type="match status" value="1"/>
</dbReference>
<dbReference type="Gene3D" id="3.60.40.10">
    <property type="entry name" value="PPM-type phosphatase domain"/>
    <property type="match status" value="1"/>
</dbReference>
<accession>A0A919U5F1</accession>
<proteinExistence type="predicted"/>
<dbReference type="PANTHER" id="PTHR43156:SF2">
    <property type="entry name" value="STAGE II SPORULATION PROTEIN E"/>
    <property type="match status" value="1"/>
</dbReference>
<dbReference type="SUPFAM" id="SSF55781">
    <property type="entry name" value="GAF domain-like"/>
    <property type="match status" value="1"/>
</dbReference>
<dbReference type="InterPro" id="IPR052016">
    <property type="entry name" value="Bact_Sigma-Reg"/>
</dbReference>
<dbReference type="InterPro" id="IPR036457">
    <property type="entry name" value="PPM-type-like_dom_sf"/>
</dbReference>
<gene>
    <name evidence="5" type="ORF">Cpa01nite_03280</name>
</gene>
<dbReference type="Pfam" id="PF07228">
    <property type="entry name" value="SpoIIE"/>
    <property type="match status" value="1"/>
</dbReference>
<dbReference type="InterPro" id="IPR003018">
    <property type="entry name" value="GAF"/>
</dbReference>
<evidence type="ECO:0000256" key="1">
    <source>
        <dbReference type="ARBA" id="ARBA00022801"/>
    </source>
</evidence>
<feature type="domain" description="PPM-type phosphatase" evidence="4">
    <location>
        <begin position="211"/>
        <end position="431"/>
    </location>
</feature>
<sequence length="465" mass="50272">MHEPAQPDRERIVSEVLTQLAETLDVEVAVARLARLLVPALADWCVVTLVEDDESRARHRRLRDVGAWHRDQALQDLVTEYAAERIAALEQSSILMSAIDSGEVVHQATGAVPALDRVLKPGRARDLVEQLDPTSVTVAPLMSRGRTLGALTLFTGPDRDGLDPAGVATLVEVARSAALALDNARLFRRQRDVALTFQQTLLTSPVEPDHVEVAVRYRPAAEAERVGGDWYDAFMQPDGATVVVIGDVVGHDIAAAAQMSQLRSMLRGIAVVTQASPARLLEHLDAAARTLQVTTMATVVVARIEQTEDERRRGLTRVRWASAGHPPPMARHPDGTVVALSSLGPGPLIGLVPDRARTDSEVVLDRGSTVLLYTDGLIERRDRSLRDGLLELQAALEKHGHLDLDELCDTLVEELPAGPGEDDIALVGVRLHRQDEPRPAAAGPNRTPPGVPPRPADEPAPELPA</sequence>
<dbReference type="Pfam" id="PF01590">
    <property type="entry name" value="GAF"/>
    <property type="match status" value="1"/>
</dbReference>
<feature type="domain" description="GAF" evidence="3">
    <location>
        <begin position="25"/>
        <end position="191"/>
    </location>
</feature>
<dbReference type="Gene3D" id="3.30.450.40">
    <property type="match status" value="1"/>
</dbReference>
<dbReference type="EMBL" id="BONO01000002">
    <property type="protein sequence ID" value="GIG34947.1"/>
    <property type="molecule type" value="Genomic_DNA"/>
</dbReference>
<organism evidence="5 6">
    <name type="scientific">Cellulomonas pakistanensis</name>
    <dbReference type="NCBI Taxonomy" id="992287"/>
    <lineage>
        <taxon>Bacteria</taxon>
        <taxon>Bacillati</taxon>
        <taxon>Actinomycetota</taxon>
        <taxon>Actinomycetes</taxon>
        <taxon>Micrococcales</taxon>
        <taxon>Cellulomonadaceae</taxon>
        <taxon>Cellulomonas</taxon>
    </lineage>
</organism>
<dbReference type="Proteomes" id="UP000642125">
    <property type="component" value="Unassembled WGS sequence"/>
</dbReference>
<evidence type="ECO:0000256" key="2">
    <source>
        <dbReference type="SAM" id="MobiDB-lite"/>
    </source>
</evidence>
<dbReference type="GO" id="GO:0016791">
    <property type="term" value="F:phosphatase activity"/>
    <property type="evidence" value="ECO:0007669"/>
    <property type="project" value="TreeGrafter"/>
</dbReference>
<dbReference type="RefSeq" id="WP_203666995.1">
    <property type="nucleotide sequence ID" value="NZ_BONO01000002.1"/>
</dbReference>
<evidence type="ECO:0000259" key="4">
    <source>
        <dbReference type="SMART" id="SM00331"/>
    </source>
</evidence>
<dbReference type="AlphaFoldDB" id="A0A919U5F1"/>
<evidence type="ECO:0000313" key="5">
    <source>
        <dbReference type="EMBL" id="GIG34947.1"/>
    </source>
</evidence>
<name>A0A919U5F1_9CELL</name>
<protein>
    <recommendedName>
        <fullName evidence="7">PPM-type phosphatase domain-containing protein</fullName>
    </recommendedName>
</protein>
<keyword evidence="1" id="KW-0378">Hydrolase</keyword>
<dbReference type="SUPFAM" id="SSF81606">
    <property type="entry name" value="PP2C-like"/>
    <property type="match status" value="1"/>
</dbReference>
<evidence type="ECO:0008006" key="7">
    <source>
        <dbReference type="Google" id="ProtNLM"/>
    </source>
</evidence>
<evidence type="ECO:0000313" key="6">
    <source>
        <dbReference type="Proteomes" id="UP000642125"/>
    </source>
</evidence>
<dbReference type="InterPro" id="IPR029016">
    <property type="entry name" value="GAF-like_dom_sf"/>
</dbReference>
<feature type="region of interest" description="Disordered" evidence="2">
    <location>
        <begin position="432"/>
        <end position="465"/>
    </location>
</feature>
<keyword evidence="6" id="KW-1185">Reference proteome</keyword>
<dbReference type="InterPro" id="IPR001932">
    <property type="entry name" value="PPM-type_phosphatase-like_dom"/>
</dbReference>